<dbReference type="SUPFAM" id="SSF53822">
    <property type="entry name" value="Periplasmic binding protein-like I"/>
    <property type="match status" value="1"/>
</dbReference>
<dbReference type="InterPro" id="IPR000709">
    <property type="entry name" value="Leu_Ile_Val-bd"/>
</dbReference>
<evidence type="ECO:0000256" key="2">
    <source>
        <dbReference type="ARBA" id="ARBA00022448"/>
    </source>
</evidence>
<feature type="chain" id="PRO_5042823152" evidence="6">
    <location>
        <begin position="22"/>
        <end position="406"/>
    </location>
</feature>
<name>A0AAP2RHS1_9FIRM</name>
<dbReference type="AlphaFoldDB" id="A0AAP2RHS1"/>
<evidence type="ECO:0000313" key="9">
    <source>
        <dbReference type="Proteomes" id="UP001299265"/>
    </source>
</evidence>
<dbReference type="InterPro" id="IPR028082">
    <property type="entry name" value="Peripla_BP_I"/>
</dbReference>
<evidence type="ECO:0000256" key="5">
    <source>
        <dbReference type="SAM" id="MobiDB-lite"/>
    </source>
</evidence>
<evidence type="ECO:0000313" key="8">
    <source>
        <dbReference type="EMBL" id="MCD2492006.1"/>
    </source>
</evidence>
<dbReference type="GO" id="GO:0006865">
    <property type="term" value="P:amino acid transport"/>
    <property type="evidence" value="ECO:0007669"/>
    <property type="project" value="UniProtKB-KW"/>
</dbReference>
<dbReference type="InterPro" id="IPR028081">
    <property type="entry name" value="Leu-bd"/>
</dbReference>
<dbReference type="Proteomes" id="UP001299265">
    <property type="component" value="Unassembled WGS sequence"/>
</dbReference>
<keyword evidence="9" id="KW-1185">Reference proteome</keyword>
<gene>
    <name evidence="8" type="ORF">LQE92_05120</name>
</gene>
<evidence type="ECO:0000259" key="7">
    <source>
        <dbReference type="Pfam" id="PF13458"/>
    </source>
</evidence>
<dbReference type="CDD" id="cd06349">
    <property type="entry name" value="PBP1_ABC_HAAT-like"/>
    <property type="match status" value="1"/>
</dbReference>
<evidence type="ECO:0000256" key="3">
    <source>
        <dbReference type="ARBA" id="ARBA00022729"/>
    </source>
</evidence>
<comment type="similarity">
    <text evidence="1">Belongs to the leucine-binding protein family.</text>
</comment>
<keyword evidence="3 6" id="KW-0732">Signal</keyword>
<dbReference type="PANTHER" id="PTHR30483">
    <property type="entry name" value="LEUCINE-SPECIFIC-BINDING PROTEIN"/>
    <property type="match status" value="1"/>
</dbReference>
<dbReference type="PRINTS" id="PR00337">
    <property type="entry name" value="LEUILEVALBP"/>
</dbReference>
<accession>A0AAP2RHS1</accession>
<sequence length="406" mass="43643">MKRIIAVLLAVVMVFSLTACSGGKAETKNRSEEKTEETETPSKETKKADGASEEPIYVGVLAPLTGTMAEYGKTYEVAMTMAMEEINAAGGINGRELVLDFADSKGEQNESADLAASFAENDKYAAVLGDFSSGCAMAAAPICDEAGIVLFSPTASNVDFAPMSDYCFQIAGRTDGEGIYAAEYIVGKYVGAKNIAIFSMNTDWGVSTRDYFAEASKDAGLNVVFDEAYAEGESDFSSLITKAEASEPDCVVIIDQSSTSNLINQIRGYGWDCQIVMVGPSTSQQIIELCADNSEGVLTTASVFYSEEDPQAWAFAQEFAERAKFQPTVMAGYAYDSIYVLADAIARLGDDITRDGIRGSLAKTDDTYLTGPIKFSEVGDISRSYLICEVSEGEYVVRCGYDYAEE</sequence>
<organism evidence="8 9">
    <name type="scientific">Lientehia hominis</name>
    <dbReference type="NCBI Taxonomy" id="2897778"/>
    <lineage>
        <taxon>Bacteria</taxon>
        <taxon>Bacillati</taxon>
        <taxon>Bacillota</taxon>
        <taxon>Clostridia</taxon>
        <taxon>Lachnospirales</taxon>
        <taxon>Lachnospiraceae</taxon>
        <taxon>Lientehia</taxon>
    </lineage>
</organism>
<evidence type="ECO:0000256" key="6">
    <source>
        <dbReference type="SAM" id="SignalP"/>
    </source>
</evidence>
<keyword evidence="4" id="KW-0029">Amino-acid transport</keyword>
<feature type="region of interest" description="Disordered" evidence="5">
    <location>
        <begin position="24"/>
        <end position="51"/>
    </location>
</feature>
<dbReference type="Pfam" id="PF13458">
    <property type="entry name" value="Peripla_BP_6"/>
    <property type="match status" value="1"/>
</dbReference>
<comment type="caution">
    <text evidence="8">The sequence shown here is derived from an EMBL/GenBank/DDBJ whole genome shotgun (WGS) entry which is preliminary data.</text>
</comment>
<keyword evidence="2" id="KW-0813">Transport</keyword>
<evidence type="ECO:0000256" key="4">
    <source>
        <dbReference type="ARBA" id="ARBA00022970"/>
    </source>
</evidence>
<evidence type="ECO:0000256" key="1">
    <source>
        <dbReference type="ARBA" id="ARBA00010062"/>
    </source>
</evidence>
<dbReference type="EMBL" id="JAJNOR010000002">
    <property type="protein sequence ID" value="MCD2492006.1"/>
    <property type="molecule type" value="Genomic_DNA"/>
</dbReference>
<proteinExistence type="inferred from homology"/>
<dbReference type="InterPro" id="IPR051010">
    <property type="entry name" value="BCAA_transport"/>
</dbReference>
<dbReference type="RefSeq" id="WP_231061928.1">
    <property type="nucleotide sequence ID" value="NZ_JAJNOR010000002.1"/>
</dbReference>
<protein>
    <submittedName>
        <fullName evidence="8">ABC transporter substrate-binding protein</fullName>
    </submittedName>
</protein>
<feature type="domain" description="Leucine-binding protein" evidence="7">
    <location>
        <begin position="55"/>
        <end position="391"/>
    </location>
</feature>
<dbReference type="PANTHER" id="PTHR30483:SF6">
    <property type="entry name" value="PERIPLASMIC BINDING PROTEIN OF ABC TRANSPORTER FOR NATURAL AMINO ACIDS"/>
    <property type="match status" value="1"/>
</dbReference>
<dbReference type="Gene3D" id="3.40.50.2300">
    <property type="match status" value="2"/>
</dbReference>
<reference evidence="8 9" key="1">
    <citation type="submission" date="2021-11" db="EMBL/GenBank/DDBJ databases">
        <title>Lacrimispora sp. nov. NSJ-141 isolated from human feces.</title>
        <authorList>
            <person name="Abdugheni R."/>
        </authorList>
    </citation>
    <scope>NUCLEOTIDE SEQUENCE [LARGE SCALE GENOMIC DNA]</scope>
    <source>
        <strain evidence="8 9">NSJ-141</strain>
    </source>
</reference>
<feature type="compositionally biased region" description="Basic and acidic residues" evidence="5">
    <location>
        <begin position="40"/>
        <end position="50"/>
    </location>
</feature>
<dbReference type="PROSITE" id="PS51257">
    <property type="entry name" value="PROKAR_LIPOPROTEIN"/>
    <property type="match status" value="1"/>
</dbReference>
<feature type="signal peptide" evidence="6">
    <location>
        <begin position="1"/>
        <end position="21"/>
    </location>
</feature>